<evidence type="ECO:0000313" key="1">
    <source>
        <dbReference type="EMBL" id="PZP01166.1"/>
    </source>
</evidence>
<comment type="caution">
    <text evidence="1">The sequence shown here is derived from an EMBL/GenBank/DDBJ whole genome shotgun (WGS) entry which is preliminary data.</text>
</comment>
<accession>A0A2W5D1N4</accession>
<protein>
    <submittedName>
        <fullName evidence="1">Nucleotidyl transferase AbiEii/AbiGii toxin family protein</fullName>
    </submittedName>
</protein>
<gene>
    <name evidence="1" type="ORF">DI609_04790</name>
</gene>
<dbReference type="InterPro" id="IPR014942">
    <property type="entry name" value="AbiEii"/>
</dbReference>
<dbReference type="Proteomes" id="UP000249451">
    <property type="component" value="Unassembled WGS sequence"/>
</dbReference>
<sequence length="320" mass="36527">MNSPLTTREARNLQKSLNMRISNEAKSQGRSRDSIRFQLVFESMLRLIFRHPSPGWTLKGGTALLMRNGKGRFTRDMDLARSKRWDSSEELINDLKKLVQGKNGDPFTFEVKEIHSRDNTARGEYATPTATVSIEARLGTLQFHTFKIDVSLSRHTQAPPEHVEVDPLLNTLQQDRLYESFTVLVTPIEAHLADKICAMRETHHGRTSTRYHDLADIIQIILTQDFSAQKLQSTLLHEARRRNIQLPEVLASPGPEWERGYDKKAKDFYGLPPGLHSLTASLEFAGACLDEILSDQRGTGWWNHRRQQWVDGDQTPSRSS</sequence>
<keyword evidence="1" id="KW-0808">Transferase</keyword>
<name>A0A2W5D1N4_9CORY</name>
<dbReference type="Pfam" id="PF08843">
    <property type="entry name" value="AbiEii"/>
    <property type="match status" value="1"/>
</dbReference>
<dbReference type="GO" id="GO:0016740">
    <property type="term" value="F:transferase activity"/>
    <property type="evidence" value="ECO:0007669"/>
    <property type="project" value="UniProtKB-KW"/>
</dbReference>
<organism evidence="1 2">
    <name type="scientific">Corynebacterium urealyticum</name>
    <dbReference type="NCBI Taxonomy" id="43771"/>
    <lineage>
        <taxon>Bacteria</taxon>
        <taxon>Bacillati</taxon>
        <taxon>Actinomycetota</taxon>
        <taxon>Actinomycetes</taxon>
        <taxon>Mycobacteriales</taxon>
        <taxon>Corynebacteriaceae</taxon>
        <taxon>Corynebacterium</taxon>
    </lineage>
</organism>
<dbReference type="Gene3D" id="3.10.450.620">
    <property type="entry name" value="JHP933, nucleotidyltransferase-like core domain"/>
    <property type="match status" value="1"/>
</dbReference>
<dbReference type="AlphaFoldDB" id="A0A2W5D1N4"/>
<proteinExistence type="predicted"/>
<reference evidence="1 2" key="1">
    <citation type="submission" date="2017-11" db="EMBL/GenBank/DDBJ databases">
        <title>Infants hospitalized years apart are colonized by the same room-sourced microbial strains.</title>
        <authorList>
            <person name="Brooks B."/>
            <person name="Olm M.R."/>
            <person name="Firek B.A."/>
            <person name="Baker R."/>
            <person name="Thomas B.C."/>
            <person name="Morowitz M.J."/>
            <person name="Banfield J.F."/>
        </authorList>
    </citation>
    <scope>NUCLEOTIDE SEQUENCE [LARGE SCALE GENOMIC DNA]</scope>
    <source>
        <strain evidence="1">S2_012_000_R3_87</strain>
    </source>
</reference>
<evidence type="ECO:0000313" key="2">
    <source>
        <dbReference type="Proteomes" id="UP000249451"/>
    </source>
</evidence>
<dbReference type="EMBL" id="QFNY01000088">
    <property type="protein sequence ID" value="PZP01166.1"/>
    <property type="molecule type" value="Genomic_DNA"/>
</dbReference>